<comment type="caution">
    <text evidence="1">The sequence shown here is derived from an EMBL/GenBank/DDBJ whole genome shotgun (WGS) entry which is preliminary data.</text>
</comment>
<sequence>MNPGVYPISADSPVGRVRIHVGDTESQGELLPPVPGQVNYAVWSDAALEAYLTTAGGNELRAAAHAVNTLAIAYAQQGRVGVRADDLQLTMPDRGAPLAEIAERLYRSADAADAAAADDVFTFAPAPKRRYTCV</sequence>
<dbReference type="AlphaFoldDB" id="A0A7W7BQL6"/>
<evidence type="ECO:0000313" key="2">
    <source>
        <dbReference type="Proteomes" id="UP000573729"/>
    </source>
</evidence>
<dbReference type="Proteomes" id="UP000573729">
    <property type="component" value="Unassembled WGS sequence"/>
</dbReference>
<protein>
    <submittedName>
        <fullName evidence="1">Uncharacterized protein</fullName>
    </submittedName>
</protein>
<reference evidence="1 2" key="1">
    <citation type="submission" date="2020-08" db="EMBL/GenBank/DDBJ databases">
        <title>Sequencing the genomes of 1000 actinobacteria strains.</title>
        <authorList>
            <person name="Klenk H.-P."/>
        </authorList>
    </citation>
    <scope>NUCLEOTIDE SEQUENCE [LARGE SCALE GENOMIC DNA]</scope>
    <source>
        <strain evidence="1 2">DSM 24947</strain>
    </source>
</reference>
<dbReference type="RefSeq" id="WP_184217117.1">
    <property type="nucleotide sequence ID" value="NZ_JACHMD010000001.1"/>
</dbReference>
<proteinExistence type="predicted"/>
<organism evidence="1 2">
    <name type="scientific">Microbacterium marinum</name>
    <dbReference type="NCBI Taxonomy" id="421115"/>
    <lineage>
        <taxon>Bacteria</taxon>
        <taxon>Bacillati</taxon>
        <taxon>Actinomycetota</taxon>
        <taxon>Actinomycetes</taxon>
        <taxon>Micrococcales</taxon>
        <taxon>Microbacteriaceae</taxon>
        <taxon>Microbacterium</taxon>
    </lineage>
</organism>
<evidence type="ECO:0000313" key="1">
    <source>
        <dbReference type="EMBL" id="MBB4667018.1"/>
    </source>
</evidence>
<keyword evidence="2" id="KW-1185">Reference proteome</keyword>
<dbReference type="EMBL" id="JACHMD010000001">
    <property type="protein sequence ID" value="MBB4667018.1"/>
    <property type="molecule type" value="Genomic_DNA"/>
</dbReference>
<name>A0A7W7BQL6_9MICO</name>
<accession>A0A7W7BQL6</accession>
<gene>
    <name evidence="1" type="ORF">BKA24_001727</name>
</gene>